<reference evidence="4 5" key="1">
    <citation type="journal article" date="2018" name="IMA Fungus">
        <title>IMA Genome-F 9: Draft genome sequence of Annulohypoxylon stygium, Aspergillus mulundensis, Berkeleyomyces basicola (syn. Thielaviopsis basicola), Ceratocystis smalleyi, two Cercospora beticola strains, Coleophoma cylindrospora, Fusarium fracticaudum, Phialophora cf. hyalina, and Morchella septimelata.</title>
        <authorList>
            <person name="Wingfield B.D."/>
            <person name="Bills G.F."/>
            <person name="Dong Y."/>
            <person name="Huang W."/>
            <person name="Nel W.J."/>
            <person name="Swalarsk-Parry B.S."/>
            <person name="Vaghefi N."/>
            <person name="Wilken P.M."/>
            <person name="An Z."/>
            <person name="de Beer Z.W."/>
            <person name="De Vos L."/>
            <person name="Chen L."/>
            <person name="Duong T.A."/>
            <person name="Gao Y."/>
            <person name="Hammerbacher A."/>
            <person name="Kikkert J.R."/>
            <person name="Li Y."/>
            <person name="Li H."/>
            <person name="Li K."/>
            <person name="Li Q."/>
            <person name="Liu X."/>
            <person name="Ma X."/>
            <person name="Naidoo K."/>
            <person name="Pethybridge S.J."/>
            <person name="Sun J."/>
            <person name="Steenkamp E.T."/>
            <person name="van der Nest M.A."/>
            <person name="van Wyk S."/>
            <person name="Wingfield M.J."/>
            <person name="Xiong C."/>
            <person name="Yue Q."/>
            <person name="Zhang X."/>
        </authorList>
    </citation>
    <scope>NUCLEOTIDE SEQUENCE [LARGE SCALE GENOMIC DNA]</scope>
    <source>
        <strain evidence="4 5">BP5796</strain>
    </source>
</reference>
<dbReference type="AlphaFoldDB" id="A0A3D8QM78"/>
<evidence type="ECO:0000313" key="4">
    <source>
        <dbReference type="EMBL" id="RDW62564.1"/>
    </source>
</evidence>
<keyword evidence="5" id="KW-1185">Reference proteome</keyword>
<comment type="caution">
    <text evidence="4">The sequence shown here is derived from an EMBL/GenBank/DDBJ whole genome shotgun (WGS) entry which is preliminary data.</text>
</comment>
<proteinExistence type="inferred from homology"/>
<dbReference type="PRINTS" id="PR00081">
    <property type="entry name" value="GDHRDH"/>
</dbReference>
<evidence type="ECO:0000313" key="5">
    <source>
        <dbReference type="Proteomes" id="UP000256328"/>
    </source>
</evidence>
<dbReference type="InterPro" id="IPR002347">
    <property type="entry name" value="SDR_fam"/>
</dbReference>
<name>A0A3D8QM78_9HELO</name>
<dbReference type="Gene3D" id="3.40.50.720">
    <property type="entry name" value="NAD(P)-binding Rossmann-like Domain"/>
    <property type="match status" value="1"/>
</dbReference>
<gene>
    <name evidence="4" type="ORF">BP5796_10866</name>
</gene>
<dbReference type="OrthoDB" id="191139at2759"/>
<dbReference type="Proteomes" id="UP000256328">
    <property type="component" value="Unassembled WGS sequence"/>
</dbReference>
<dbReference type="GO" id="GO:0016491">
    <property type="term" value="F:oxidoreductase activity"/>
    <property type="evidence" value="ECO:0007669"/>
    <property type="project" value="UniProtKB-KW"/>
</dbReference>
<keyword evidence="2" id="KW-0521">NADP</keyword>
<sequence>MPSLISLQFPPAPTFTDANLPSLSGKVYLITGAASGVGCELAKLLYGKGATVYIAARSEARCSEGIEKVKAAGGKGRLKSMVVDLADLQTIKPAVERFLKKEDRLDVLFNNAGVMMPPVGSKSKDGHDLEIATNCLAPYLLTLLLEDILLRTAASASEFGRVRIVWVSSLLYMDTAYGGMSFDANGVPVILKKPMENYMRTKVGNAWLAAEFAERVGKAGIMSVSVHPGLMRTDLQRSMPRIVRQVMKLVFKPAVYGAFSELYAGFSPELKKENNGSYITAWGRLCDLPVDLSAGLKSTSEGGSGASEKLLAFCERETSRFL</sequence>
<comment type="similarity">
    <text evidence="1">Belongs to the short-chain dehydrogenases/reductases (SDR) family.</text>
</comment>
<accession>A0A3D8QM78</accession>
<dbReference type="Pfam" id="PF00106">
    <property type="entry name" value="adh_short"/>
    <property type="match status" value="1"/>
</dbReference>
<dbReference type="SUPFAM" id="SSF51735">
    <property type="entry name" value="NAD(P)-binding Rossmann-fold domains"/>
    <property type="match status" value="1"/>
</dbReference>
<evidence type="ECO:0000256" key="1">
    <source>
        <dbReference type="ARBA" id="ARBA00006484"/>
    </source>
</evidence>
<dbReference type="InterPro" id="IPR036291">
    <property type="entry name" value="NAD(P)-bd_dom_sf"/>
</dbReference>
<dbReference type="EMBL" id="PDLN01000017">
    <property type="protein sequence ID" value="RDW62564.1"/>
    <property type="molecule type" value="Genomic_DNA"/>
</dbReference>
<keyword evidence="3" id="KW-0560">Oxidoreductase</keyword>
<organism evidence="4 5">
    <name type="scientific">Coleophoma crateriformis</name>
    <dbReference type="NCBI Taxonomy" id="565419"/>
    <lineage>
        <taxon>Eukaryota</taxon>
        <taxon>Fungi</taxon>
        <taxon>Dikarya</taxon>
        <taxon>Ascomycota</taxon>
        <taxon>Pezizomycotina</taxon>
        <taxon>Leotiomycetes</taxon>
        <taxon>Helotiales</taxon>
        <taxon>Dermateaceae</taxon>
        <taxon>Coleophoma</taxon>
    </lineage>
</organism>
<evidence type="ECO:0000256" key="3">
    <source>
        <dbReference type="ARBA" id="ARBA00023002"/>
    </source>
</evidence>
<dbReference type="PANTHER" id="PTHR24320:SF236">
    <property type="entry name" value="SHORT-CHAIN DEHYDROGENASE-RELATED"/>
    <property type="match status" value="1"/>
</dbReference>
<evidence type="ECO:0000256" key="2">
    <source>
        <dbReference type="ARBA" id="ARBA00022857"/>
    </source>
</evidence>
<dbReference type="PANTHER" id="PTHR24320">
    <property type="entry name" value="RETINOL DEHYDROGENASE"/>
    <property type="match status" value="1"/>
</dbReference>
<protein>
    <submittedName>
        <fullName evidence="4">Uncharacterized protein</fullName>
    </submittedName>
</protein>